<gene>
    <name evidence="1" type="ORF">NP493_115g08014</name>
</gene>
<dbReference type="Proteomes" id="UP001209878">
    <property type="component" value="Unassembled WGS sequence"/>
</dbReference>
<organism evidence="1 2">
    <name type="scientific">Ridgeia piscesae</name>
    <name type="common">Tubeworm</name>
    <dbReference type="NCBI Taxonomy" id="27915"/>
    <lineage>
        <taxon>Eukaryota</taxon>
        <taxon>Metazoa</taxon>
        <taxon>Spiralia</taxon>
        <taxon>Lophotrochozoa</taxon>
        <taxon>Annelida</taxon>
        <taxon>Polychaeta</taxon>
        <taxon>Sedentaria</taxon>
        <taxon>Canalipalpata</taxon>
        <taxon>Sabellida</taxon>
        <taxon>Siboglinidae</taxon>
        <taxon>Ridgeia</taxon>
    </lineage>
</organism>
<dbReference type="EMBL" id="JAODUO010000114">
    <property type="protein sequence ID" value="KAK2189105.1"/>
    <property type="molecule type" value="Genomic_DNA"/>
</dbReference>
<keyword evidence="2" id="KW-1185">Reference proteome</keyword>
<comment type="caution">
    <text evidence="1">The sequence shown here is derived from an EMBL/GenBank/DDBJ whole genome shotgun (WGS) entry which is preliminary data.</text>
</comment>
<reference evidence="1" key="1">
    <citation type="journal article" date="2023" name="Mol. Biol. Evol.">
        <title>Third-Generation Sequencing Reveals the Adaptive Role of the Epigenome in Three Deep-Sea Polychaetes.</title>
        <authorList>
            <person name="Perez M."/>
            <person name="Aroh O."/>
            <person name="Sun Y."/>
            <person name="Lan Y."/>
            <person name="Juniper S.K."/>
            <person name="Young C.R."/>
            <person name="Angers B."/>
            <person name="Qian P.Y."/>
        </authorList>
    </citation>
    <scope>NUCLEOTIDE SEQUENCE</scope>
    <source>
        <strain evidence="1">R07B-5</strain>
    </source>
</reference>
<proteinExistence type="predicted"/>
<sequence>MFHQNILSANIENGCSAWTTKMSFIVTHPTLVTDTSIHGSGFNLKFSHLVMDAPHQFPKAQAGRHEPAVSPSRYNHTSDIKYFCPENDNTDPPRNLIPLVFR</sequence>
<dbReference type="AlphaFoldDB" id="A0AAD9P6Q1"/>
<evidence type="ECO:0000313" key="1">
    <source>
        <dbReference type="EMBL" id="KAK2189105.1"/>
    </source>
</evidence>
<accession>A0AAD9P6Q1</accession>
<protein>
    <submittedName>
        <fullName evidence="1">Uncharacterized protein</fullName>
    </submittedName>
</protein>
<evidence type="ECO:0000313" key="2">
    <source>
        <dbReference type="Proteomes" id="UP001209878"/>
    </source>
</evidence>
<name>A0AAD9P6Q1_RIDPI</name>